<dbReference type="Proteomes" id="UP000282378">
    <property type="component" value="Unassembled WGS sequence"/>
</dbReference>
<sequence length="46" mass="5394">MSSLLDEAEQADAYLELAQPFDVQGRYLHFDTLRFRFTTQTVESRP</sequence>
<protein>
    <submittedName>
        <fullName evidence="1">Uncharacterized protein</fullName>
    </submittedName>
</protein>
<evidence type="ECO:0000313" key="2">
    <source>
        <dbReference type="Proteomes" id="UP000282378"/>
    </source>
</evidence>
<name>A0A0N0FP90_PSEYM</name>
<dbReference type="EMBL" id="RBNL01003698">
    <property type="protein sequence ID" value="RML46181.1"/>
    <property type="molecule type" value="Genomic_DNA"/>
</dbReference>
<reference evidence="1 2" key="1">
    <citation type="submission" date="2018-08" db="EMBL/GenBank/DDBJ databases">
        <title>Recombination of ecologically and evolutionarily significant loci maintains genetic cohesion in the Pseudomonas syringae species complex.</title>
        <authorList>
            <person name="Dillon M."/>
            <person name="Thakur S."/>
            <person name="Almeida R.N.D."/>
            <person name="Weir B.S."/>
            <person name="Guttman D.S."/>
        </authorList>
    </citation>
    <scope>NUCLEOTIDE SEQUENCE [LARGE SCALE GENOMIC DNA]</scope>
    <source>
        <strain evidence="1 2">88_10</strain>
    </source>
</reference>
<dbReference type="RefSeq" id="WP_005764687.1">
    <property type="nucleotide sequence ID" value="NZ_CP067024.1"/>
</dbReference>
<evidence type="ECO:0000313" key="1">
    <source>
        <dbReference type="EMBL" id="RML46181.1"/>
    </source>
</evidence>
<comment type="caution">
    <text evidence="1">The sequence shown here is derived from an EMBL/GenBank/DDBJ whole genome shotgun (WGS) entry which is preliminary data.</text>
</comment>
<dbReference type="GeneID" id="44156716"/>
<accession>A0A0N0FP90</accession>
<dbReference type="AlphaFoldDB" id="A0A0N0FP90"/>
<organism evidence="1 2">
    <name type="scientific">Pseudomonas syringae pv. maculicola</name>
    <dbReference type="NCBI Taxonomy" id="59511"/>
    <lineage>
        <taxon>Bacteria</taxon>
        <taxon>Pseudomonadati</taxon>
        <taxon>Pseudomonadota</taxon>
        <taxon>Gammaproteobacteria</taxon>
        <taxon>Pseudomonadales</taxon>
        <taxon>Pseudomonadaceae</taxon>
        <taxon>Pseudomonas</taxon>
    </lineage>
</organism>
<proteinExistence type="predicted"/>
<gene>
    <name evidence="1" type="ORF">APX70_02356</name>
</gene>